<keyword evidence="1" id="KW-0732">Signal</keyword>
<gene>
    <name evidence="2" type="ORF">LARSCL_LOCUS10483</name>
</gene>
<protein>
    <submittedName>
        <fullName evidence="2">Uncharacterized protein</fullName>
    </submittedName>
</protein>
<evidence type="ECO:0000256" key="1">
    <source>
        <dbReference type="SAM" id="SignalP"/>
    </source>
</evidence>
<evidence type="ECO:0000313" key="3">
    <source>
        <dbReference type="Proteomes" id="UP001497382"/>
    </source>
</evidence>
<name>A0AAV2A6G0_9ARAC</name>
<dbReference type="Proteomes" id="UP001497382">
    <property type="component" value="Unassembled WGS sequence"/>
</dbReference>
<dbReference type="AlphaFoldDB" id="A0AAV2A6G0"/>
<accession>A0AAV2A6G0</accession>
<feature type="signal peptide" evidence="1">
    <location>
        <begin position="1"/>
        <end position="21"/>
    </location>
</feature>
<organism evidence="2 3">
    <name type="scientific">Larinioides sclopetarius</name>
    <dbReference type="NCBI Taxonomy" id="280406"/>
    <lineage>
        <taxon>Eukaryota</taxon>
        <taxon>Metazoa</taxon>
        <taxon>Ecdysozoa</taxon>
        <taxon>Arthropoda</taxon>
        <taxon>Chelicerata</taxon>
        <taxon>Arachnida</taxon>
        <taxon>Araneae</taxon>
        <taxon>Araneomorphae</taxon>
        <taxon>Entelegynae</taxon>
        <taxon>Araneoidea</taxon>
        <taxon>Araneidae</taxon>
        <taxon>Larinioides</taxon>
    </lineage>
</organism>
<reference evidence="2 3" key="1">
    <citation type="submission" date="2024-04" db="EMBL/GenBank/DDBJ databases">
        <authorList>
            <person name="Rising A."/>
            <person name="Reimegard J."/>
            <person name="Sonavane S."/>
            <person name="Akerstrom W."/>
            <person name="Nylinder S."/>
            <person name="Hedman E."/>
            <person name="Kallberg Y."/>
        </authorList>
    </citation>
    <scope>NUCLEOTIDE SEQUENCE [LARGE SCALE GENOMIC DNA]</scope>
</reference>
<keyword evidence="3" id="KW-1185">Reference proteome</keyword>
<dbReference type="SUPFAM" id="SSF81296">
    <property type="entry name" value="E set domains"/>
    <property type="match status" value="1"/>
</dbReference>
<evidence type="ECO:0000313" key="2">
    <source>
        <dbReference type="EMBL" id="CAL1279612.1"/>
    </source>
</evidence>
<dbReference type="InterPro" id="IPR014756">
    <property type="entry name" value="Ig_E-set"/>
</dbReference>
<dbReference type="Gene3D" id="2.60.40.770">
    <property type="match status" value="1"/>
</dbReference>
<feature type="chain" id="PRO_5043561792" evidence="1">
    <location>
        <begin position="22"/>
        <end position="152"/>
    </location>
</feature>
<comment type="caution">
    <text evidence="2">The sequence shown here is derived from an EMBL/GenBank/DDBJ whole genome shotgun (WGS) entry which is preliminary data.</text>
</comment>
<proteinExistence type="predicted"/>
<sequence length="152" mass="17003">MKLSMAKRLTITLFLLQFISSDQESYFQVCDGIGNQIQEFTVDVSECNAGEICVVPIGTTLYIKTNFVPSHTMKGLKSRVSSKMGVLVVPKGPNRPVCPNAISEEADRCDKAEGLVKGRHYSYIEEFPVRLQYRDANADTSSIRILHWTKAI</sequence>
<dbReference type="EMBL" id="CAXIEN010000124">
    <property type="protein sequence ID" value="CAL1279612.1"/>
    <property type="molecule type" value="Genomic_DNA"/>
</dbReference>